<keyword evidence="4" id="KW-0489">Methyltransferase</keyword>
<keyword evidence="5" id="KW-0808">Transferase</keyword>
<organism evidence="7 8">
    <name type="scientific">Cyprinus carpio</name>
    <name type="common">Common carp</name>
    <dbReference type="NCBI Taxonomy" id="7962"/>
    <lineage>
        <taxon>Eukaryota</taxon>
        <taxon>Metazoa</taxon>
        <taxon>Chordata</taxon>
        <taxon>Craniata</taxon>
        <taxon>Vertebrata</taxon>
        <taxon>Euteleostomi</taxon>
        <taxon>Actinopterygii</taxon>
        <taxon>Neopterygii</taxon>
        <taxon>Teleostei</taxon>
        <taxon>Ostariophysi</taxon>
        <taxon>Cypriniformes</taxon>
        <taxon>Cyprinidae</taxon>
        <taxon>Cyprininae</taxon>
        <taxon>Cyprinus</taxon>
    </lineage>
</organism>
<comment type="subcellular location">
    <subcellularLocation>
        <location evidence="2">Cytoplasm</location>
    </subcellularLocation>
    <subcellularLocation>
        <location evidence="1">Nucleus</location>
    </subcellularLocation>
</comment>
<dbReference type="InterPro" id="IPR029063">
    <property type="entry name" value="SAM-dependent_MTases_sf"/>
</dbReference>
<dbReference type="GO" id="GO:0018025">
    <property type="term" value="F:calmodulin-lysine N-methyltransferase activity"/>
    <property type="evidence" value="ECO:0007669"/>
    <property type="project" value="InterPro"/>
</dbReference>
<evidence type="ECO:0000256" key="5">
    <source>
        <dbReference type="ARBA" id="ARBA00022679"/>
    </source>
</evidence>
<dbReference type="PANTHER" id="PTHR13539">
    <property type="entry name" value="CALMODULIN-LYSINE N-METHYLTRANSFERASE"/>
    <property type="match status" value="1"/>
</dbReference>
<sequence length="71" mass="8161">LVFAPTRGDTLAEFCRLAESAGLRVCRYDNYDSHLWDLHLKMQREGKEVYDENIHYPLLLTLTHGSSPALI</sequence>
<accession>A0A8C1N6V0</accession>
<evidence type="ECO:0000313" key="8">
    <source>
        <dbReference type="Proteomes" id="UP000694427"/>
    </source>
</evidence>
<reference evidence="7" key="1">
    <citation type="submission" date="2025-08" db="UniProtKB">
        <authorList>
            <consortium name="Ensembl"/>
        </authorList>
    </citation>
    <scope>IDENTIFICATION</scope>
</reference>
<dbReference type="AlphaFoldDB" id="A0A8C1N6V0"/>
<dbReference type="InterPro" id="IPR025800">
    <property type="entry name" value="CaM-Lys-N-MeTrfase"/>
</dbReference>
<evidence type="ECO:0000256" key="1">
    <source>
        <dbReference type="ARBA" id="ARBA00004123"/>
    </source>
</evidence>
<evidence type="ECO:0000256" key="4">
    <source>
        <dbReference type="ARBA" id="ARBA00022603"/>
    </source>
</evidence>
<dbReference type="PANTHER" id="PTHR13539:SF3">
    <property type="entry name" value="CALMODULIN-LYSINE N-METHYLTRANSFERASE"/>
    <property type="match status" value="1"/>
</dbReference>
<keyword evidence="8" id="KW-1185">Reference proteome</keyword>
<keyword evidence="6" id="KW-0539">Nucleus</keyword>
<dbReference type="Ensembl" id="ENSCCRT00010096679.1">
    <property type="protein sequence ID" value="ENSCCRP00010087154.1"/>
    <property type="gene ID" value="ENSCCRG00010038064.1"/>
</dbReference>
<dbReference type="GO" id="GO:0032259">
    <property type="term" value="P:methylation"/>
    <property type="evidence" value="ECO:0007669"/>
    <property type="project" value="UniProtKB-KW"/>
</dbReference>
<evidence type="ECO:0000313" key="7">
    <source>
        <dbReference type="Ensembl" id="ENSCCRP00010087154.1"/>
    </source>
</evidence>
<protein>
    <submittedName>
        <fullName evidence="7">Uncharacterized protein</fullName>
    </submittedName>
</protein>
<dbReference type="Gene3D" id="3.40.50.150">
    <property type="entry name" value="Vaccinia Virus protein VP39"/>
    <property type="match status" value="1"/>
</dbReference>
<dbReference type="GO" id="GO:0005737">
    <property type="term" value="C:cytoplasm"/>
    <property type="evidence" value="ECO:0007669"/>
    <property type="project" value="UniProtKB-SubCell"/>
</dbReference>
<proteinExistence type="predicted"/>
<evidence type="ECO:0000256" key="6">
    <source>
        <dbReference type="ARBA" id="ARBA00023242"/>
    </source>
</evidence>
<evidence type="ECO:0000256" key="2">
    <source>
        <dbReference type="ARBA" id="ARBA00004496"/>
    </source>
</evidence>
<dbReference type="GO" id="GO:0005634">
    <property type="term" value="C:nucleus"/>
    <property type="evidence" value="ECO:0007669"/>
    <property type="project" value="UniProtKB-SubCell"/>
</dbReference>
<dbReference type="Proteomes" id="UP000694427">
    <property type="component" value="Unplaced"/>
</dbReference>
<reference evidence="7" key="2">
    <citation type="submission" date="2025-09" db="UniProtKB">
        <authorList>
            <consortium name="Ensembl"/>
        </authorList>
    </citation>
    <scope>IDENTIFICATION</scope>
</reference>
<evidence type="ECO:0000256" key="3">
    <source>
        <dbReference type="ARBA" id="ARBA00022490"/>
    </source>
</evidence>
<name>A0A8C1N6V0_CYPCA</name>
<keyword evidence="3" id="KW-0963">Cytoplasm</keyword>